<dbReference type="PANTHER" id="PTHR43179:SF7">
    <property type="entry name" value="RHAMNOSYLTRANSFERASE WBBL"/>
    <property type="match status" value="1"/>
</dbReference>
<dbReference type="CDD" id="cd04186">
    <property type="entry name" value="GT_2_like_c"/>
    <property type="match status" value="1"/>
</dbReference>
<keyword evidence="1" id="KW-1133">Transmembrane helix</keyword>
<dbReference type="OrthoDB" id="9771846at2"/>
<gene>
    <name evidence="3" type="ORF">AHMF7616_05151</name>
</gene>
<keyword evidence="1" id="KW-0472">Membrane</keyword>
<feature type="transmembrane region" description="Helical" evidence="1">
    <location>
        <begin position="293"/>
        <end position="311"/>
    </location>
</feature>
<feature type="transmembrane region" description="Helical" evidence="1">
    <location>
        <begin position="263"/>
        <end position="286"/>
    </location>
</feature>
<dbReference type="Gene3D" id="3.90.550.10">
    <property type="entry name" value="Spore Coat Polysaccharide Biosynthesis Protein SpsA, Chain A"/>
    <property type="match status" value="1"/>
</dbReference>
<feature type="transmembrane region" description="Helical" evidence="1">
    <location>
        <begin position="545"/>
        <end position="566"/>
    </location>
</feature>
<dbReference type="SUPFAM" id="SSF53448">
    <property type="entry name" value="Nucleotide-diphospho-sugar transferases"/>
    <property type="match status" value="1"/>
</dbReference>
<keyword evidence="1" id="KW-0812">Transmembrane</keyword>
<dbReference type="Proteomes" id="UP000253919">
    <property type="component" value="Unassembled WGS sequence"/>
</dbReference>
<dbReference type="InterPro" id="IPR001173">
    <property type="entry name" value="Glyco_trans_2-like"/>
</dbReference>
<name>A0A369QQ59_9BACT</name>
<organism evidence="3 4">
    <name type="scientific">Adhaeribacter pallidiroseus</name>
    <dbReference type="NCBI Taxonomy" id="2072847"/>
    <lineage>
        <taxon>Bacteria</taxon>
        <taxon>Pseudomonadati</taxon>
        <taxon>Bacteroidota</taxon>
        <taxon>Cytophagia</taxon>
        <taxon>Cytophagales</taxon>
        <taxon>Hymenobacteraceae</taxon>
        <taxon>Adhaeribacter</taxon>
    </lineage>
</organism>
<dbReference type="Pfam" id="PF00535">
    <property type="entry name" value="Glycos_transf_2"/>
    <property type="match status" value="1"/>
</dbReference>
<keyword evidence="4" id="KW-1185">Reference proteome</keyword>
<feature type="transmembrane region" description="Helical" evidence="1">
    <location>
        <begin position="381"/>
        <end position="399"/>
    </location>
</feature>
<feature type="transmembrane region" description="Helical" evidence="1">
    <location>
        <begin position="353"/>
        <end position="375"/>
    </location>
</feature>
<dbReference type="AlphaFoldDB" id="A0A369QQ59"/>
<proteinExistence type="predicted"/>
<comment type="caution">
    <text evidence="3">The sequence shown here is derived from an EMBL/GenBank/DDBJ whole genome shotgun (WGS) entry which is preliminary data.</text>
</comment>
<dbReference type="Gene3D" id="3.40.50.720">
    <property type="entry name" value="NAD(P)-binding Rossmann-like Domain"/>
    <property type="match status" value="1"/>
</dbReference>
<feature type="transmembrane region" description="Helical" evidence="1">
    <location>
        <begin position="323"/>
        <end position="341"/>
    </location>
</feature>
<dbReference type="RefSeq" id="WP_115375368.1">
    <property type="nucleotide sequence ID" value="NZ_QASA01000001.1"/>
</dbReference>
<reference evidence="3 4" key="1">
    <citation type="submission" date="2018-04" db="EMBL/GenBank/DDBJ databases">
        <title>Adhaeribacter sp. HMF7616 genome sequencing and assembly.</title>
        <authorList>
            <person name="Kang H."/>
            <person name="Kang J."/>
            <person name="Cha I."/>
            <person name="Kim H."/>
            <person name="Joh K."/>
        </authorList>
    </citation>
    <scope>NUCLEOTIDE SEQUENCE [LARGE SCALE GENOMIC DNA]</scope>
    <source>
        <strain evidence="3 4">HMF7616</strain>
    </source>
</reference>
<evidence type="ECO:0000313" key="4">
    <source>
        <dbReference type="Proteomes" id="UP000253919"/>
    </source>
</evidence>
<evidence type="ECO:0000259" key="2">
    <source>
        <dbReference type="Pfam" id="PF00535"/>
    </source>
</evidence>
<evidence type="ECO:0000313" key="3">
    <source>
        <dbReference type="EMBL" id="RDC66520.1"/>
    </source>
</evidence>
<protein>
    <recommendedName>
        <fullName evidence="2">Glycosyltransferase 2-like domain-containing protein</fullName>
    </recommendedName>
</protein>
<feature type="domain" description="Glycosyltransferase 2-like" evidence="2">
    <location>
        <begin position="5"/>
        <end position="192"/>
    </location>
</feature>
<accession>A0A369QQ59</accession>
<sequence length="651" mass="74135">MKKLSVIIVSYNVSYYLEQALLSVRKAVTKLQAPVEVFVVDNHSADNSVAMVQQRFPEVKLIVNQQNLGFAKANNQAIRQATGEYVLLLNPDTVVEEDTFLKCCAFMDQHPEAGGLGVKMLDGNGRYLPESKRGLPTPWVGFYKLMGFTRLFPNSEKFARYYLGHLDKNQTQEVDVLAGAFMLLRRAVLTKIGLLDEAFFMYGEDIDLSYRIQQANFKNFYFPHTRIIHYKGKSTRHASLHYVYVFYNAMAIFYRKHFSGRLAAFYSFFVQLAIILRAGISVLARLINTILPFLDDAALLFVGFVGLKILIEQRTGLVFPDNFSRAVIPSAVLLWLLAIYFNGGYDQPFKLAGFIRGILVGTILVAALGNFWPGAQLSNSIIIWGTVWALGALLAKRIIYHYGQFKNLKLGTQPRKRLAVIGSEAECNRILQLLKHSRAEFKILGFVSPGVASHAAQEYLGELHQLNDIIQVHKLNEIIFCAKDVSVTQIIEWMVAINNKSVQYKILPEENETVISSYTKYTPGAYYAWPLELNLFKKEEVRNKLLLDFAVALAFLLLSPVLVWFVQNKTGFFRNCFLVLTGSYSWVGLQNTLDQHSRQNKFILSPLDQWNNYSPDAHTIRQMEVLYAQKYSIRSDVNIILKAFRYLGRKP</sequence>
<evidence type="ECO:0000256" key="1">
    <source>
        <dbReference type="SAM" id="Phobius"/>
    </source>
</evidence>
<dbReference type="InterPro" id="IPR029044">
    <property type="entry name" value="Nucleotide-diphossugar_trans"/>
</dbReference>
<dbReference type="PANTHER" id="PTHR43179">
    <property type="entry name" value="RHAMNOSYLTRANSFERASE WBBL"/>
    <property type="match status" value="1"/>
</dbReference>
<dbReference type="EMBL" id="QASA01000001">
    <property type="protein sequence ID" value="RDC66520.1"/>
    <property type="molecule type" value="Genomic_DNA"/>
</dbReference>